<proteinExistence type="predicted"/>
<dbReference type="AlphaFoldDB" id="A0A8X6S0B9"/>
<dbReference type="InterPro" id="IPR005135">
    <property type="entry name" value="Endo/exonuclease/phosphatase"/>
</dbReference>
<name>A0A8X6S0B9_TRICX</name>
<dbReference type="InterPro" id="IPR043502">
    <property type="entry name" value="DNA/RNA_pol_sf"/>
</dbReference>
<dbReference type="Pfam" id="PF00078">
    <property type="entry name" value="RVT_1"/>
    <property type="match status" value="1"/>
</dbReference>
<keyword evidence="2" id="KW-0548">Nucleotidyltransferase</keyword>
<dbReference type="SUPFAM" id="SSF56672">
    <property type="entry name" value="DNA/RNA polymerases"/>
    <property type="match status" value="1"/>
</dbReference>
<dbReference type="PANTHER" id="PTHR19446">
    <property type="entry name" value="REVERSE TRANSCRIPTASES"/>
    <property type="match status" value="1"/>
</dbReference>
<dbReference type="InterPro" id="IPR000477">
    <property type="entry name" value="RT_dom"/>
</dbReference>
<dbReference type="CDD" id="cd01650">
    <property type="entry name" value="RT_nLTR_like"/>
    <property type="match status" value="1"/>
</dbReference>
<comment type="caution">
    <text evidence="2">The sequence shown here is derived from an EMBL/GenBank/DDBJ whole genome shotgun (WGS) entry which is preliminary data.</text>
</comment>
<dbReference type="GO" id="GO:0003964">
    <property type="term" value="F:RNA-directed DNA polymerase activity"/>
    <property type="evidence" value="ECO:0007669"/>
    <property type="project" value="UniProtKB-KW"/>
</dbReference>
<reference evidence="2" key="1">
    <citation type="submission" date="2020-08" db="EMBL/GenBank/DDBJ databases">
        <title>Multicomponent nature underlies the extraordinary mechanical properties of spider dragline silk.</title>
        <authorList>
            <person name="Kono N."/>
            <person name="Nakamura H."/>
            <person name="Mori M."/>
            <person name="Yoshida Y."/>
            <person name="Ohtoshi R."/>
            <person name="Malay A.D."/>
            <person name="Moran D.A.P."/>
            <person name="Tomita M."/>
            <person name="Numata K."/>
            <person name="Arakawa K."/>
        </authorList>
    </citation>
    <scope>NUCLEOTIDE SEQUENCE</scope>
</reference>
<dbReference type="Proteomes" id="UP000887159">
    <property type="component" value="Unassembled WGS sequence"/>
</dbReference>
<keyword evidence="3" id="KW-1185">Reference proteome</keyword>
<feature type="domain" description="Reverse transcriptase" evidence="1">
    <location>
        <begin position="317"/>
        <end position="445"/>
    </location>
</feature>
<sequence length="445" mass="50227">MDELTTYIADEDPDVVALQETFLRPSDDLNLANYSTHRCDRLTHRGGGTAILVKNSIPHHSIKINTSTVESTTIVIESQPNNITICSLYNPQEPQLAISSQISSRFLEIDPSASSWATSTRSIPLGVQPLTTTQQAMLSFVLFELMASSSQPLMGPQEFLPAAGPPPSTLESPVESTISRLKSTRTCQMTTTLSTLSFRSILQFPSNKIARPSPIVPEAWSSERRKADCFVDNLEESFTENRTPYDDDHIDKVDRTIRRFLNNYSSSIPPLTSLKKFCDIISKLNIRKAPGHDQIKNIALKSLPMNAITHLTKIFNKCLLLQYFPQIWKHCTISLLPKKNKDPKFPLNYRPISLISCVAKLFEKILLSRIQAFSDSNQIIPDFQHEFRKKTSTCHQLLRATNSIIDGFNNHRTTGGIFLDVEKTFDRVWHNGLIFKLIQVNSLHT</sequence>
<evidence type="ECO:0000313" key="2">
    <source>
        <dbReference type="EMBL" id="GFY03436.1"/>
    </source>
</evidence>
<organism evidence="2 3">
    <name type="scientific">Trichonephila clavipes</name>
    <name type="common">Golden silk orbweaver</name>
    <name type="synonym">Nephila clavipes</name>
    <dbReference type="NCBI Taxonomy" id="2585209"/>
    <lineage>
        <taxon>Eukaryota</taxon>
        <taxon>Metazoa</taxon>
        <taxon>Ecdysozoa</taxon>
        <taxon>Arthropoda</taxon>
        <taxon>Chelicerata</taxon>
        <taxon>Arachnida</taxon>
        <taxon>Araneae</taxon>
        <taxon>Araneomorphae</taxon>
        <taxon>Entelegynae</taxon>
        <taxon>Araneoidea</taxon>
        <taxon>Nephilidae</taxon>
        <taxon>Trichonephila</taxon>
    </lineage>
</organism>
<gene>
    <name evidence="2" type="primary">pol</name>
    <name evidence="2" type="ORF">TNCV_3131941</name>
</gene>
<dbReference type="EMBL" id="BMAU01021237">
    <property type="protein sequence ID" value="GFY03436.1"/>
    <property type="molecule type" value="Genomic_DNA"/>
</dbReference>
<dbReference type="PROSITE" id="PS50878">
    <property type="entry name" value="RT_POL"/>
    <property type="match status" value="1"/>
</dbReference>
<accession>A0A8X6S0B9</accession>
<dbReference type="SUPFAM" id="SSF56219">
    <property type="entry name" value="DNase I-like"/>
    <property type="match status" value="1"/>
</dbReference>
<protein>
    <submittedName>
        <fullName evidence="2">RNA-directed DNA polymerase from mobile element jockey</fullName>
    </submittedName>
</protein>
<dbReference type="InterPro" id="IPR036691">
    <property type="entry name" value="Endo/exonu/phosph_ase_sf"/>
</dbReference>
<keyword evidence="2" id="KW-0808">Transferase</keyword>
<evidence type="ECO:0000313" key="3">
    <source>
        <dbReference type="Proteomes" id="UP000887159"/>
    </source>
</evidence>
<evidence type="ECO:0000259" key="1">
    <source>
        <dbReference type="PROSITE" id="PS50878"/>
    </source>
</evidence>
<keyword evidence="2" id="KW-0695">RNA-directed DNA polymerase</keyword>
<dbReference type="Pfam" id="PF03372">
    <property type="entry name" value="Exo_endo_phos"/>
    <property type="match status" value="1"/>
</dbReference>
<dbReference type="Gene3D" id="3.60.10.10">
    <property type="entry name" value="Endonuclease/exonuclease/phosphatase"/>
    <property type="match status" value="1"/>
</dbReference>